<feature type="chain" id="PRO_5010708297" description="Lipoprotein" evidence="1">
    <location>
        <begin position="20"/>
        <end position="306"/>
    </location>
</feature>
<name>A0A1V1PIG7_9BACT</name>
<evidence type="ECO:0000313" key="3">
    <source>
        <dbReference type="Proteomes" id="UP000189670"/>
    </source>
</evidence>
<evidence type="ECO:0008006" key="4">
    <source>
        <dbReference type="Google" id="ProtNLM"/>
    </source>
</evidence>
<accession>A0A1V1PIG7</accession>
<comment type="caution">
    <text evidence="2">The sequence shown here is derived from an EMBL/GenBank/DDBJ whole genome shotgun (WGS) entry which is preliminary data.</text>
</comment>
<reference evidence="3" key="1">
    <citation type="submission" date="2012-11" db="EMBL/GenBank/DDBJ databases">
        <authorList>
            <person name="Lucero-Rivera Y.E."/>
            <person name="Tovar-Ramirez D."/>
        </authorList>
    </citation>
    <scope>NUCLEOTIDE SEQUENCE [LARGE SCALE GENOMIC DNA]</scope>
    <source>
        <strain evidence="3">Araruama</strain>
    </source>
</reference>
<dbReference type="EMBL" id="ATBP01000004">
    <property type="protein sequence ID" value="ETR74564.1"/>
    <property type="molecule type" value="Genomic_DNA"/>
</dbReference>
<evidence type="ECO:0000256" key="1">
    <source>
        <dbReference type="SAM" id="SignalP"/>
    </source>
</evidence>
<gene>
    <name evidence="2" type="ORF">OMM_00146</name>
</gene>
<keyword evidence="1" id="KW-0732">Signal</keyword>
<organism evidence="2 3">
    <name type="scientific">Candidatus Magnetoglobus multicellularis str. Araruama</name>
    <dbReference type="NCBI Taxonomy" id="890399"/>
    <lineage>
        <taxon>Bacteria</taxon>
        <taxon>Pseudomonadati</taxon>
        <taxon>Thermodesulfobacteriota</taxon>
        <taxon>Desulfobacteria</taxon>
        <taxon>Desulfobacterales</taxon>
        <taxon>Desulfobacteraceae</taxon>
        <taxon>Candidatus Magnetoglobus</taxon>
    </lineage>
</organism>
<dbReference type="Proteomes" id="UP000189670">
    <property type="component" value="Unassembled WGS sequence"/>
</dbReference>
<sequence length="306" mass="35636">MYPYLVMIILVLSSGCAISNQPSIPLVLEHVTLKYNNSKPLKSIDPNTYLLITGAKSNPYKKNKELIHAVKQRLLQRGYFQITDHIDLSLKYPTYILNIDHYVNSPFQRARDAGIRDMHEIDNICEQSDVLITYISMYDPQFYEMKHGFMIQSIAKKSFEPGIKKSFESQLSQQIVNRLDEIITITRKTIPAYIHPQMDSRSRKYLKQFEYRKAKNRLKSILPALDFTRLSIPEIQQKYAQWDRSKLRSLETDLINYYGYFLACEACQVSQKKLHQVKIGYQTILALTESHQLIKACAHALGRIDH</sequence>
<proteinExistence type="predicted"/>
<feature type="signal peptide" evidence="1">
    <location>
        <begin position="1"/>
        <end position="19"/>
    </location>
</feature>
<dbReference type="AlphaFoldDB" id="A0A1V1PIG7"/>
<evidence type="ECO:0000313" key="2">
    <source>
        <dbReference type="EMBL" id="ETR74564.1"/>
    </source>
</evidence>
<protein>
    <recommendedName>
        <fullName evidence="4">Lipoprotein</fullName>
    </recommendedName>
</protein>